<dbReference type="RefSeq" id="WP_267846911.1">
    <property type="nucleotide sequence ID" value="NZ_JAPMXC010000001.1"/>
</dbReference>
<evidence type="ECO:0000313" key="3">
    <source>
        <dbReference type="Proteomes" id="UP001082899"/>
    </source>
</evidence>
<dbReference type="NCBIfam" id="NF038351">
    <property type="entry name" value="cyt_ox_assem_30"/>
    <property type="match status" value="1"/>
</dbReference>
<accession>A0ABT3ZKT9</accession>
<keyword evidence="3" id="KW-1185">Reference proteome</keyword>
<dbReference type="InterPro" id="IPR047811">
    <property type="entry name" value="CytC_ox_assmbl_put"/>
</dbReference>
<gene>
    <name evidence="2" type="ORF">OVY01_07900</name>
</gene>
<evidence type="ECO:0000256" key="1">
    <source>
        <dbReference type="SAM" id="Phobius"/>
    </source>
</evidence>
<name>A0ABT3ZKT9_9BURK</name>
<reference evidence="2" key="1">
    <citation type="submission" date="2022-11" db="EMBL/GenBank/DDBJ databases">
        <title>Robbsia betulipollinis sp. nov., isolated from pollen of birch (Betula pendula).</title>
        <authorList>
            <person name="Shi H."/>
            <person name="Ambika Manirajan B."/>
            <person name="Ratering S."/>
            <person name="Geissler-Plaum R."/>
            <person name="Schnell S."/>
        </authorList>
    </citation>
    <scope>NUCLEOTIDE SEQUENCE</scope>
    <source>
        <strain evidence="2">Bb-Pol-6</strain>
    </source>
</reference>
<keyword evidence="1" id="KW-0472">Membrane</keyword>
<organism evidence="2 3">
    <name type="scientific">Robbsia betulipollinis</name>
    <dbReference type="NCBI Taxonomy" id="2981849"/>
    <lineage>
        <taxon>Bacteria</taxon>
        <taxon>Pseudomonadati</taxon>
        <taxon>Pseudomonadota</taxon>
        <taxon>Betaproteobacteria</taxon>
        <taxon>Burkholderiales</taxon>
        <taxon>Burkholderiaceae</taxon>
        <taxon>Robbsia</taxon>
    </lineage>
</organism>
<keyword evidence="1" id="KW-1133">Transmembrane helix</keyword>
<evidence type="ECO:0000313" key="2">
    <source>
        <dbReference type="EMBL" id="MCY0387154.1"/>
    </source>
</evidence>
<proteinExistence type="predicted"/>
<protein>
    <submittedName>
        <fullName evidence="2">Cytochrome oxidase small assembly protein</fullName>
    </submittedName>
</protein>
<feature type="transmembrane region" description="Helical" evidence="1">
    <location>
        <begin position="12"/>
        <end position="33"/>
    </location>
</feature>
<sequence>MTFRDKAAQKAANLRLAMVLVGIVAVFFFGAMVQHMLAD</sequence>
<keyword evidence="1" id="KW-0812">Transmembrane</keyword>
<dbReference type="Proteomes" id="UP001082899">
    <property type="component" value="Unassembled WGS sequence"/>
</dbReference>
<dbReference type="EMBL" id="JAPMXC010000001">
    <property type="protein sequence ID" value="MCY0387154.1"/>
    <property type="molecule type" value="Genomic_DNA"/>
</dbReference>
<comment type="caution">
    <text evidence="2">The sequence shown here is derived from an EMBL/GenBank/DDBJ whole genome shotgun (WGS) entry which is preliminary data.</text>
</comment>